<proteinExistence type="predicted"/>
<gene>
    <name evidence="1" type="ORF">AGR13a_Lc140024</name>
</gene>
<organism evidence="1 2">
    <name type="scientific">Agrobacterium genomosp. 13 str. CFBP 6927</name>
    <dbReference type="NCBI Taxonomy" id="1183428"/>
    <lineage>
        <taxon>Bacteria</taxon>
        <taxon>Pseudomonadati</taxon>
        <taxon>Pseudomonadota</taxon>
        <taxon>Alphaproteobacteria</taxon>
        <taxon>Hyphomicrobiales</taxon>
        <taxon>Rhizobiaceae</taxon>
        <taxon>Rhizobium/Agrobacterium group</taxon>
        <taxon>Agrobacterium</taxon>
        <taxon>Agrobacterium tumefaciens complex</taxon>
    </lineage>
</organism>
<accession>A0ABM9VLF3</accession>
<keyword evidence="2" id="KW-1185">Reference proteome</keyword>
<evidence type="ECO:0000313" key="1">
    <source>
        <dbReference type="EMBL" id="CUX56968.1"/>
    </source>
</evidence>
<dbReference type="EMBL" id="FBWH01000040">
    <property type="protein sequence ID" value="CUX56968.1"/>
    <property type="molecule type" value="Genomic_DNA"/>
</dbReference>
<protein>
    <submittedName>
        <fullName evidence="1">Uncharacterized protein</fullName>
    </submittedName>
</protein>
<reference evidence="1 2" key="1">
    <citation type="submission" date="2016-01" db="EMBL/GenBank/DDBJ databases">
        <authorList>
            <person name="Regsiter A."/>
            <person name="william w."/>
        </authorList>
    </citation>
    <scope>NUCLEOTIDE SEQUENCE [LARGE SCALE GENOMIC DNA]</scope>
    <source>
        <strain evidence="1 2">CFBP 6927</strain>
    </source>
</reference>
<evidence type="ECO:0000313" key="2">
    <source>
        <dbReference type="Proteomes" id="UP000191812"/>
    </source>
</evidence>
<sequence length="81" mass="8585">MVSLECFGDGVFCLAKFLLCLAGNLFSLSFRLKFLVAGYLAGGFLDGALCLAGNSVDPVLIHNELLPSLDVAAVDNGMMER</sequence>
<dbReference type="Proteomes" id="UP000191812">
    <property type="component" value="Unassembled WGS sequence"/>
</dbReference>
<name>A0ABM9VLF3_9HYPH</name>
<comment type="caution">
    <text evidence="1">The sequence shown here is derived from an EMBL/GenBank/DDBJ whole genome shotgun (WGS) entry which is preliminary data.</text>
</comment>